<proteinExistence type="inferred from homology"/>
<dbReference type="NCBIfam" id="TIGR00157">
    <property type="entry name" value="ribosome small subunit-dependent GTPase A"/>
    <property type="match status" value="1"/>
</dbReference>
<keyword evidence="4 10" id="KW-0699">rRNA-binding</keyword>
<evidence type="ECO:0000256" key="7">
    <source>
        <dbReference type="ARBA" id="ARBA00022833"/>
    </source>
</evidence>
<dbReference type="eggNOG" id="COG1162">
    <property type="taxonomic scope" value="Bacteria"/>
</dbReference>
<comment type="similarity">
    <text evidence="10">Belongs to the TRAFAC class YlqF/YawG GTPase family. RsgA subfamily.</text>
</comment>
<gene>
    <name evidence="10" type="primary">rsgA</name>
    <name evidence="13" type="ordered locus">Daud_1587</name>
</gene>
<evidence type="ECO:0000259" key="11">
    <source>
        <dbReference type="PROSITE" id="PS50936"/>
    </source>
</evidence>
<dbReference type="KEGG" id="dau:Daud_1587"/>
<name>B1I4Z8_DESAP</name>
<keyword evidence="9 10" id="KW-0342">GTP-binding</keyword>
<dbReference type="PROSITE" id="PS51721">
    <property type="entry name" value="G_CP"/>
    <property type="match status" value="1"/>
</dbReference>
<dbReference type="Proteomes" id="UP000008544">
    <property type="component" value="Chromosome"/>
</dbReference>
<reference evidence="13 14" key="2">
    <citation type="journal article" date="2008" name="Science">
        <title>Environmental genomics reveals a single-species ecosystem deep within Earth.</title>
        <authorList>
            <person name="Chivian D."/>
            <person name="Brodie E.L."/>
            <person name="Alm E.J."/>
            <person name="Culley D.E."/>
            <person name="Dehal P.S."/>
            <person name="Desantis T.Z."/>
            <person name="Gihring T.M."/>
            <person name="Lapidus A."/>
            <person name="Lin L.H."/>
            <person name="Lowry S.R."/>
            <person name="Moser D.P."/>
            <person name="Richardson P.M."/>
            <person name="Southam G."/>
            <person name="Wanger G."/>
            <person name="Pratt L.M."/>
            <person name="Andersen G.L."/>
            <person name="Hazen T.C."/>
            <person name="Brockman F.J."/>
            <person name="Arkin A.P."/>
            <person name="Onstott T.C."/>
        </authorList>
    </citation>
    <scope>NUCLEOTIDE SEQUENCE [LARGE SCALE GENOMIC DNA]</scope>
    <source>
        <strain evidence="13 14">MP104C</strain>
    </source>
</reference>
<sequence length="293" mass="31702">MPEGLVIKAYGGFCFVWMEGKVEKCTLRGKLRTRGRVLAGDEVVVRSLSGGRGVVEEVKPRRSEMVRPPVANADQALVVVSFREPSPALNLLDRILVHCEAAGIRIVICVNKLDLAAPGAENEAWIETYRDAGYPTLVTSAVTGEGVAALREALARRITVVAGPSGSGKSSLINAVQPGLNLRTGEISPKLQRGRHVTRHVELLALEGGGWVADAPGFSVLRLEGIDRAELAGLFPEFGRHTDGCRFADCVHYREPDCAVRRAVAGGAVARFRYAHYLGFLREILAREGKNKL</sequence>
<evidence type="ECO:0000256" key="3">
    <source>
        <dbReference type="ARBA" id="ARBA00022723"/>
    </source>
</evidence>
<dbReference type="InterPro" id="IPR012340">
    <property type="entry name" value="NA-bd_OB-fold"/>
</dbReference>
<evidence type="ECO:0000313" key="14">
    <source>
        <dbReference type="Proteomes" id="UP000008544"/>
    </source>
</evidence>
<feature type="binding site" evidence="10">
    <location>
        <position position="258"/>
    </location>
    <ligand>
        <name>Zn(2+)</name>
        <dbReference type="ChEBI" id="CHEBI:29105"/>
    </ligand>
</feature>
<dbReference type="CDD" id="cd01854">
    <property type="entry name" value="YjeQ_EngC"/>
    <property type="match status" value="1"/>
</dbReference>
<comment type="subcellular location">
    <subcellularLocation>
        <location evidence="10">Cytoplasm</location>
    </subcellularLocation>
</comment>
<accession>B1I4Z8</accession>
<dbReference type="InterPro" id="IPR027417">
    <property type="entry name" value="P-loop_NTPase"/>
</dbReference>
<dbReference type="InterPro" id="IPR031944">
    <property type="entry name" value="RsgA_N"/>
</dbReference>
<keyword evidence="8 10" id="KW-0694">RNA-binding</keyword>
<dbReference type="Gene3D" id="2.40.50.140">
    <property type="entry name" value="Nucleic acid-binding proteins"/>
    <property type="match status" value="1"/>
</dbReference>
<keyword evidence="14" id="KW-1185">Reference proteome</keyword>
<feature type="binding site" evidence="10">
    <location>
        <begin position="163"/>
        <end position="171"/>
    </location>
    <ligand>
        <name>GTP</name>
        <dbReference type="ChEBI" id="CHEBI:37565"/>
    </ligand>
</feature>
<dbReference type="PANTHER" id="PTHR32120">
    <property type="entry name" value="SMALL RIBOSOMAL SUBUNIT BIOGENESIS GTPASE RSGA"/>
    <property type="match status" value="1"/>
</dbReference>
<keyword evidence="2 10" id="KW-0690">Ribosome biogenesis</keyword>
<dbReference type="HAMAP" id="MF_01820">
    <property type="entry name" value="GTPase_RsgA"/>
    <property type="match status" value="1"/>
</dbReference>
<dbReference type="RefSeq" id="WP_012302670.1">
    <property type="nucleotide sequence ID" value="NC_010424.1"/>
</dbReference>
<evidence type="ECO:0000256" key="6">
    <source>
        <dbReference type="ARBA" id="ARBA00022801"/>
    </source>
</evidence>
<evidence type="ECO:0000259" key="12">
    <source>
        <dbReference type="PROSITE" id="PS51721"/>
    </source>
</evidence>
<dbReference type="GO" id="GO:0003924">
    <property type="term" value="F:GTPase activity"/>
    <property type="evidence" value="ECO:0007669"/>
    <property type="project" value="UniProtKB-UniRule"/>
</dbReference>
<reference evidence="14" key="1">
    <citation type="submission" date="2007-10" db="EMBL/GenBank/DDBJ databases">
        <title>Complete sequence of chromosome of Desulforudis audaxviator MP104C.</title>
        <authorList>
            <person name="Copeland A."/>
            <person name="Lucas S."/>
            <person name="Lapidus A."/>
            <person name="Barry K."/>
            <person name="Glavina del Rio T."/>
            <person name="Dalin E."/>
            <person name="Tice H."/>
            <person name="Bruce D."/>
            <person name="Pitluck S."/>
            <person name="Lowry S.R."/>
            <person name="Larimer F."/>
            <person name="Land M.L."/>
            <person name="Hauser L."/>
            <person name="Kyrpides N."/>
            <person name="Ivanova N.N."/>
            <person name="Richardson P."/>
        </authorList>
    </citation>
    <scope>NUCLEOTIDE SEQUENCE [LARGE SCALE GENOMIC DNA]</scope>
    <source>
        <strain evidence="14">MP104C</strain>
    </source>
</reference>
<dbReference type="Gene3D" id="1.10.40.50">
    <property type="entry name" value="Probable gtpase engc, domain 3"/>
    <property type="match status" value="1"/>
</dbReference>
<evidence type="ECO:0000256" key="9">
    <source>
        <dbReference type="ARBA" id="ARBA00023134"/>
    </source>
</evidence>
<dbReference type="PANTHER" id="PTHR32120:SF11">
    <property type="entry name" value="SMALL RIBOSOMAL SUBUNIT BIOGENESIS GTPASE RSGA 1, MITOCHONDRIAL-RELATED"/>
    <property type="match status" value="1"/>
</dbReference>
<dbReference type="OrthoDB" id="9809485at2"/>
<dbReference type="SUPFAM" id="SSF52540">
    <property type="entry name" value="P-loop containing nucleoside triphosphate hydrolases"/>
    <property type="match status" value="1"/>
</dbReference>
<evidence type="ECO:0000256" key="10">
    <source>
        <dbReference type="HAMAP-Rule" id="MF_01820"/>
    </source>
</evidence>
<feature type="binding site" evidence="10">
    <location>
        <position position="245"/>
    </location>
    <ligand>
        <name>Zn(2+)</name>
        <dbReference type="ChEBI" id="CHEBI:29105"/>
    </ligand>
</feature>
<feature type="domain" description="CP-type G" evidence="12">
    <location>
        <begin position="62"/>
        <end position="221"/>
    </location>
</feature>
<evidence type="ECO:0000256" key="8">
    <source>
        <dbReference type="ARBA" id="ARBA00022884"/>
    </source>
</evidence>
<dbReference type="EMBL" id="CP000860">
    <property type="protein sequence ID" value="ACA60089.1"/>
    <property type="molecule type" value="Genomic_DNA"/>
</dbReference>
<feature type="domain" description="EngC GTPase" evidence="11">
    <location>
        <begin position="71"/>
        <end position="219"/>
    </location>
</feature>
<dbReference type="GO" id="GO:0005737">
    <property type="term" value="C:cytoplasm"/>
    <property type="evidence" value="ECO:0007669"/>
    <property type="project" value="UniProtKB-SubCell"/>
</dbReference>
<dbReference type="Pfam" id="PF16745">
    <property type="entry name" value="RsgA_N"/>
    <property type="match status" value="1"/>
</dbReference>
<dbReference type="AlphaFoldDB" id="B1I4Z8"/>
<feature type="binding site" evidence="10">
    <location>
        <position position="250"/>
    </location>
    <ligand>
        <name>Zn(2+)</name>
        <dbReference type="ChEBI" id="CHEBI:29105"/>
    </ligand>
</feature>
<evidence type="ECO:0000256" key="1">
    <source>
        <dbReference type="ARBA" id="ARBA00022490"/>
    </source>
</evidence>
<dbReference type="InterPro" id="IPR030378">
    <property type="entry name" value="G_CP_dom"/>
</dbReference>
<comment type="function">
    <text evidence="10">One of several proteins that assist in the late maturation steps of the functional core of the 30S ribosomal subunit. Helps release RbfA from mature subunits. May play a role in the assembly of ribosomal proteins into the subunit. Circularly permuted GTPase that catalyzes slow GTP hydrolysis, GTPase activity is stimulated by the 30S ribosomal subunit.</text>
</comment>
<dbReference type="STRING" id="477974.Daud_1587"/>
<dbReference type="GO" id="GO:0042274">
    <property type="term" value="P:ribosomal small subunit biogenesis"/>
    <property type="evidence" value="ECO:0007669"/>
    <property type="project" value="UniProtKB-UniRule"/>
</dbReference>
<dbReference type="GO" id="GO:0019843">
    <property type="term" value="F:rRNA binding"/>
    <property type="evidence" value="ECO:0007669"/>
    <property type="project" value="UniProtKB-KW"/>
</dbReference>
<dbReference type="InterPro" id="IPR004881">
    <property type="entry name" value="Ribosome_biogen_GTPase_RsgA"/>
</dbReference>
<keyword evidence="7 10" id="KW-0862">Zinc</keyword>
<dbReference type="GO" id="GO:0046872">
    <property type="term" value="F:metal ion binding"/>
    <property type="evidence" value="ECO:0007669"/>
    <property type="project" value="UniProtKB-KW"/>
</dbReference>
<keyword evidence="5 10" id="KW-0547">Nucleotide-binding</keyword>
<dbReference type="SUPFAM" id="SSF50249">
    <property type="entry name" value="Nucleic acid-binding proteins"/>
    <property type="match status" value="1"/>
</dbReference>
<comment type="cofactor">
    <cofactor evidence="10">
        <name>Zn(2+)</name>
        <dbReference type="ChEBI" id="CHEBI:29105"/>
    </cofactor>
    <text evidence="10">Binds 1 zinc ion per subunit.</text>
</comment>
<protein>
    <recommendedName>
        <fullName evidence="10">Small ribosomal subunit biogenesis GTPase RsgA</fullName>
        <ecNumber evidence="10">3.6.1.-</ecNumber>
    </recommendedName>
</protein>
<keyword evidence="1 10" id="KW-0963">Cytoplasm</keyword>
<dbReference type="HOGENOM" id="CLU_033617_2_1_9"/>
<keyword evidence="6 10" id="KW-0378">Hydrolase</keyword>
<dbReference type="EC" id="3.6.1.-" evidence="10"/>
<dbReference type="Pfam" id="PF03193">
    <property type="entry name" value="RsgA_GTPase"/>
    <property type="match status" value="1"/>
</dbReference>
<dbReference type="PROSITE" id="PS50936">
    <property type="entry name" value="ENGC_GTPASE"/>
    <property type="match status" value="1"/>
</dbReference>
<evidence type="ECO:0000256" key="5">
    <source>
        <dbReference type="ARBA" id="ARBA00022741"/>
    </source>
</evidence>
<dbReference type="InterPro" id="IPR010914">
    <property type="entry name" value="RsgA_GTPase_dom"/>
</dbReference>
<evidence type="ECO:0000256" key="2">
    <source>
        <dbReference type="ARBA" id="ARBA00022517"/>
    </source>
</evidence>
<evidence type="ECO:0000256" key="4">
    <source>
        <dbReference type="ARBA" id="ARBA00022730"/>
    </source>
</evidence>
<organism evidence="13 14">
    <name type="scientific">Desulforudis audaxviator (strain MP104C)</name>
    <dbReference type="NCBI Taxonomy" id="477974"/>
    <lineage>
        <taxon>Bacteria</taxon>
        <taxon>Bacillati</taxon>
        <taxon>Bacillota</taxon>
        <taxon>Clostridia</taxon>
        <taxon>Thermoanaerobacterales</taxon>
        <taxon>Candidatus Desulforudaceae</taxon>
        <taxon>Candidatus Desulforudis</taxon>
    </lineage>
</organism>
<keyword evidence="3 10" id="KW-0479">Metal-binding</keyword>
<dbReference type="Gene3D" id="3.40.50.300">
    <property type="entry name" value="P-loop containing nucleotide triphosphate hydrolases"/>
    <property type="match status" value="1"/>
</dbReference>
<feature type="binding site" evidence="10">
    <location>
        <begin position="111"/>
        <end position="114"/>
    </location>
    <ligand>
        <name>GTP</name>
        <dbReference type="ChEBI" id="CHEBI:37565"/>
    </ligand>
</feature>
<evidence type="ECO:0000313" key="13">
    <source>
        <dbReference type="EMBL" id="ACA60089.1"/>
    </source>
</evidence>
<feature type="binding site" evidence="10">
    <location>
        <position position="252"/>
    </location>
    <ligand>
        <name>Zn(2+)</name>
        <dbReference type="ChEBI" id="CHEBI:29105"/>
    </ligand>
</feature>
<dbReference type="GO" id="GO:0005525">
    <property type="term" value="F:GTP binding"/>
    <property type="evidence" value="ECO:0007669"/>
    <property type="project" value="UniProtKB-UniRule"/>
</dbReference>
<comment type="subunit">
    <text evidence="10">Monomer. Associates with 30S ribosomal subunit, binds 16S rRNA.</text>
</comment>